<comment type="subunit">
    <text evidence="13">Monomer.</text>
</comment>
<keyword evidence="7 13" id="KW-0408">Iron</keyword>
<sequence>MIKAKKLYLETFGCQMNVSDSEKIVTLMKGMGYGQTQEPGEADLVLLNTCSIRATAEQRMYGHLGKFKSMKKKRPELIIGVGGCVAQQEGEELLKKAPFVDLVFGTHNLHLLQKMVAGAEAGKKSVATDFLDDEKRFDLFPHAETEGGVTRFVTVMQGCDNFCAYCIVPHVRGREISRSADKVVEEVAALAAAGVTEVTLLGQNVNSYGFKEDAAPDFAELLFRVAEVDGIERLRFTTSHPKDISARLIDCFAQIPKLAPHIHLPAQSGSDEVLKRMNRGYTRADYLAKVRALEEACPGIQITGDMIVGFPGEDEAAFRETMALIEEVRYADLFSFIYSPRPGTKAAGFPDEVTRKEKQGRLELLQAAQKRITLERNQSLVGSVQRVLVEGASSSGDSLFGRTGGNRGTVLHGDLALAGRIVEVRITEGLQTLLKGEVVHA</sequence>
<dbReference type="InterPro" id="IPR005839">
    <property type="entry name" value="Methylthiotransferase"/>
</dbReference>
<evidence type="ECO:0000259" key="14">
    <source>
        <dbReference type="PROSITE" id="PS50926"/>
    </source>
</evidence>
<dbReference type="EC" id="2.8.4.3" evidence="9 13"/>
<evidence type="ECO:0000256" key="12">
    <source>
        <dbReference type="ARBA" id="ARBA00081141"/>
    </source>
</evidence>
<dbReference type="SFLD" id="SFLDG01061">
    <property type="entry name" value="methylthiotransferase"/>
    <property type="match status" value="1"/>
</dbReference>
<dbReference type="Gene3D" id="3.40.50.12160">
    <property type="entry name" value="Methylthiotransferase, N-terminal domain"/>
    <property type="match status" value="1"/>
</dbReference>
<dbReference type="GO" id="GO:0005829">
    <property type="term" value="C:cytosol"/>
    <property type="evidence" value="ECO:0007669"/>
    <property type="project" value="TreeGrafter"/>
</dbReference>
<dbReference type="InterPro" id="IPR006463">
    <property type="entry name" value="MiaB_methiolase"/>
</dbReference>
<comment type="function">
    <text evidence="1 13">Catalyzes the methylthiolation of N6-(dimethylallyl)adenosine (i(6)A), leading to the formation of 2-methylthio-N6-(dimethylallyl)adenosine (ms(2)i(6)A) at position 37 in tRNAs that read codons beginning with uridine.</text>
</comment>
<keyword evidence="13" id="KW-0819">tRNA processing</keyword>
<dbReference type="SFLD" id="SFLDS00029">
    <property type="entry name" value="Radical_SAM"/>
    <property type="match status" value="1"/>
</dbReference>
<dbReference type="InterPro" id="IPR023404">
    <property type="entry name" value="rSAM_horseshoe"/>
</dbReference>
<evidence type="ECO:0000256" key="8">
    <source>
        <dbReference type="ARBA" id="ARBA00023014"/>
    </source>
</evidence>
<evidence type="ECO:0000256" key="13">
    <source>
        <dbReference type="HAMAP-Rule" id="MF_01864"/>
    </source>
</evidence>
<dbReference type="Gene3D" id="3.80.30.20">
    <property type="entry name" value="tm_1862 like domain"/>
    <property type="match status" value="1"/>
</dbReference>
<evidence type="ECO:0000256" key="10">
    <source>
        <dbReference type="ARBA" id="ARBA00068570"/>
    </source>
</evidence>
<evidence type="ECO:0000256" key="6">
    <source>
        <dbReference type="ARBA" id="ARBA00022723"/>
    </source>
</evidence>
<dbReference type="HAMAP" id="MF_01864">
    <property type="entry name" value="tRNA_metthiotr_MiaB"/>
    <property type="match status" value="1"/>
</dbReference>
<dbReference type="InterPro" id="IPR038135">
    <property type="entry name" value="Methylthiotransferase_N_sf"/>
</dbReference>
<keyword evidence="5 13" id="KW-0949">S-adenosyl-L-methionine</keyword>
<dbReference type="PROSITE" id="PS51449">
    <property type="entry name" value="MTTASE_N"/>
    <property type="match status" value="1"/>
</dbReference>
<dbReference type="SUPFAM" id="SSF102114">
    <property type="entry name" value="Radical SAM enzymes"/>
    <property type="match status" value="1"/>
</dbReference>
<dbReference type="InterPro" id="IPR006638">
    <property type="entry name" value="Elp3/MiaA/NifB-like_rSAM"/>
</dbReference>
<evidence type="ECO:0000259" key="16">
    <source>
        <dbReference type="PROSITE" id="PS51918"/>
    </source>
</evidence>
<dbReference type="FunFam" id="3.80.30.20:FF:000001">
    <property type="entry name" value="tRNA-2-methylthio-N(6)-dimethylallyladenosine synthase 2"/>
    <property type="match status" value="1"/>
</dbReference>
<dbReference type="SFLD" id="SFLDG01082">
    <property type="entry name" value="B12-binding_domain_containing"/>
    <property type="match status" value="1"/>
</dbReference>
<evidence type="ECO:0000259" key="15">
    <source>
        <dbReference type="PROSITE" id="PS51449"/>
    </source>
</evidence>
<keyword evidence="2 13" id="KW-0004">4Fe-4S</keyword>
<dbReference type="Pfam" id="PF00919">
    <property type="entry name" value="UPF0004"/>
    <property type="match status" value="1"/>
</dbReference>
<feature type="domain" description="TRAM" evidence="14">
    <location>
        <begin position="378"/>
        <end position="440"/>
    </location>
</feature>
<organism evidence="17 18">
    <name type="scientific">Geomonas terrae</name>
    <dbReference type="NCBI Taxonomy" id="2562681"/>
    <lineage>
        <taxon>Bacteria</taxon>
        <taxon>Pseudomonadati</taxon>
        <taxon>Thermodesulfobacteriota</taxon>
        <taxon>Desulfuromonadia</taxon>
        <taxon>Geobacterales</taxon>
        <taxon>Geobacteraceae</taxon>
        <taxon>Geomonas</taxon>
    </lineage>
</organism>
<dbReference type="InterPro" id="IPR020612">
    <property type="entry name" value="Methylthiotransferase_CS"/>
</dbReference>
<proteinExistence type="inferred from homology"/>
<dbReference type="InterPro" id="IPR002792">
    <property type="entry name" value="TRAM_dom"/>
</dbReference>
<comment type="subcellular location">
    <subcellularLocation>
        <location evidence="13">Cytoplasm</location>
    </subcellularLocation>
</comment>
<dbReference type="PROSITE" id="PS01278">
    <property type="entry name" value="MTTASE_RADICAL"/>
    <property type="match status" value="1"/>
</dbReference>
<feature type="binding site" evidence="13">
    <location>
        <position position="84"/>
    </location>
    <ligand>
        <name>[4Fe-4S] cluster</name>
        <dbReference type="ChEBI" id="CHEBI:49883"/>
        <label>1</label>
    </ligand>
</feature>
<dbReference type="FunFam" id="3.40.50.12160:FF:000003">
    <property type="entry name" value="CDK5 regulatory subunit-associated protein 1"/>
    <property type="match status" value="1"/>
</dbReference>
<keyword evidence="6 13" id="KW-0479">Metal-binding</keyword>
<dbReference type="RefSeq" id="WP_135868254.1">
    <property type="nucleotide sequence ID" value="NZ_SRSC01000001.1"/>
</dbReference>
<comment type="cofactor">
    <cofactor evidence="13">
        <name>[4Fe-4S] cluster</name>
        <dbReference type="ChEBI" id="CHEBI:49883"/>
    </cofactor>
    <text evidence="13">Binds 2 [4Fe-4S] clusters. One cluster is coordinated with 3 cysteines and an exchangeable S-adenosyl-L-methionine.</text>
</comment>
<keyword evidence="8 13" id="KW-0411">Iron-sulfur</keyword>
<dbReference type="GO" id="GO:0051539">
    <property type="term" value="F:4 iron, 4 sulfur cluster binding"/>
    <property type="evidence" value="ECO:0007669"/>
    <property type="project" value="UniProtKB-UniRule"/>
</dbReference>
<feature type="binding site" evidence="13">
    <location>
        <position position="166"/>
    </location>
    <ligand>
        <name>[4Fe-4S] cluster</name>
        <dbReference type="ChEBI" id="CHEBI:49883"/>
        <label>2</label>
        <note>4Fe-4S-S-AdoMet</note>
    </ligand>
</feature>
<dbReference type="Pfam" id="PF04055">
    <property type="entry name" value="Radical_SAM"/>
    <property type="match status" value="1"/>
</dbReference>
<dbReference type="PROSITE" id="PS50926">
    <property type="entry name" value="TRAM"/>
    <property type="match status" value="1"/>
</dbReference>
<keyword evidence="18" id="KW-1185">Reference proteome</keyword>
<feature type="domain" description="Radical SAM core" evidence="16">
    <location>
        <begin position="145"/>
        <end position="375"/>
    </location>
</feature>
<evidence type="ECO:0000256" key="5">
    <source>
        <dbReference type="ARBA" id="ARBA00022691"/>
    </source>
</evidence>
<evidence type="ECO:0000256" key="9">
    <source>
        <dbReference type="ARBA" id="ARBA00033765"/>
    </source>
</evidence>
<dbReference type="AlphaFoldDB" id="A0A4S1CJQ6"/>
<protein>
    <recommendedName>
        <fullName evidence="10 13">tRNA-2-methylthio-N(6)-dimethylallyladenosine synthase</fullName>
        <ecNumber evidence="9 13">2.8.4.3</ecNumber>
    </recommendedName>
    <alternativeName>
        <fullName evidence="12 13">(Dimethylallyl)adenosine tRNA methylthiotransferase MiaB</fullName>
    </alternativeName>
    <alternativeName>
        <fullName evidence="11 13">tRNA-i(6)A37 methylthiotransferase</fullName>
    </alternativeName>
</protein>
<dbReference type="SFLD" id="SFLDF00273">
    <property type="entry name" value="(dimethylallyl)adenosine_tRNA"/>
    <property type="match status" value="1"/>
</dbReference>
<dbReference type="CDD" id="cd01335">
    <property type="entry name" value="Radical_SAM"/>
    <property type="match status" value="1"/>
</dbReference>
<accession>A0A4S1CJQ6</accession>
<dbReference type="SMART" id="SM00729">
    <property type="entry name" value="Elp3"/>
    <property type="match status" value="1"/>
</dbReference>
<dbReference type="PANTHER" id="PTHR43020">
    <property type="entry name" value="CDK5 REGULATORY SUBUNIT-ASSOCIATED PROTEIN 1"/>
    <property type="match status" value="1"/>
</dbReference>
<evidence type="ECO:0000256" key="2">
    <source>
        <dbReference type="ARBA" id="ARBA00022485"/>
    </source>
</evidence>
<evidence type="ECO:0000256" key="1">
    <source>
        <dbReference type="ARBA" id="ARBA00003234"/>
    </source>
</evidence>
<evidence type="ECO:0000256" key="11">
    <source>
        <dbReference type="ARBA" id="ARBA00080698"/>
    </source>
</evidence>
<feature type="binding site" evidence="13">
    <location>
        <position position="163"/>
    </location>
    <ligand>
        <name>[4Fe-4S] cluster</name>
        <dbReference type="ChEBI" id="CHEBI:49883"/>
        <label>2</label>
        <note>4Fe-4S-S-AdoMet</note>
    </ligand>
</feature>
<feature type="binding site" evidence="13">
    <location>
        <position position="14"/>
    </location>
    <ligand>
        <name>[4Fe-4S] cluster</name>
        <dbReference type="ChEBI" id="CHEBI:49883"/>
        <label>1</label>
    </ligand>
</feature>
<feature type="binding site" evidence="13">
    <location>
        <position position="159"/>
    </location>
    <ligand>
        <name>[4Fe-4S] cluster</name>
        <dbReference type="ChEBI" id="CHEBI:49883"/>
        <label>2</label>
        <note>4Fe-4S-S-AdoMet</note>
    </ligand>
</feature>
<keyword evidence="3 13" id="KW-0963">Cytoplasm</keyword>
<dbReference type="GO" id="GO:0046872">
    <property type="term" value="F:metal ion binding"/>
    <property type="evidence" value="ECO:0007669"/>
    <property type="project" value="UniProtKB-KW"/>
</dbReference>
<evidence type="ECO:0000313" key="18">
    <source>
        <dbReference type="Proteomes" id="UP000306416"/>
    </source>
</evidence>
<dbReference type="InterPro" id="IPR058240">
    <property type="entry name" value="rSAM_sf"/>
</dbReference>
<evidence type="ECO:0000256" key="3">
    <source>
        <dbReference type="ARBA" id="ARBA00022490"/>
    </source>
</evidence>
<dbReference type="Pfam" id="PF01938">
    <property type="entry name" value="TRAM"/>
    <property type="match status" value="1"/>
</dbReference>
<dbReference type="NCBIfam" id="TIGR01574">
    <property type="entry name" value="miaB-methiolase"/>
    <property type="match status" value="1"/>
</dbReference>
<gene>
    <name evidence="13 17" type="primary">miaB</name>
    <name evidence="17" type="ORF">E4633_00075</name>
</gene>
<comment type="catalytic activity">
    <reaction evidence="13">
        <text>N(6)-dimethylallyladenosine(37) in tRNA + (sulfur carrier)-SH + AH2 + 2 S-adenosyl-L-methionine = 2-methylsulfanyl-N(6)-dimethylallyladenosine(37) in tRNA + (sulfur carrier)-H + 5'-deoxyadenosine + L-methionine + A + S-adenosyl-L-homocysteine + 2 H(+)</text>
        <dbReference type="Rhea" id="RHEA:37067"/>
        <dbReference type="Rhea" id="RHEA-COMP:10375"/>
        <dbReference type="Rhea" id="RHEA-COMP:10376"/>
        <dbReference type="Rhea" id="RHEA-COMP:14737"/>
        <dbReference type="Rhea" id="RHEA-COMP:14739"/>
        <dbReference type="ChEBI" id="CHEBI:13193"/>
        <dbReference type="ChEBI" id="CHEBI:15378"/>
        <dbReference type="ChEBI" id="CHEBI:17319"/>
        <dbReference type="ChEBI" id="CHEBI:17499"/>
        <dbReference type="ChEBI" id="CHEBI:29917"/>
        <dbReference type="ChEBI" id="CHEBI:57844"/>
        <dbReference type="ChEBI" id="CHEBI:57856"/>
        <dbReference type="ChEBI" id="CHEBI:59789"/>
        <dbReference type="ChEBI" id="CHEBI:64428"/>
        <dbReference type="ChEBI" id="CHEBI:74415"/>
        <dbReference type="ChEBI" id="CHEBI:74417"/>
        <dbReference type="EC" id="2.8.4.3"/>
    </reaction>
</comment>
<evidence type="ECO:0000313" key="17">
    <source>
        <dbReference type="EMBL" id="TGU73907.1"/>
    </source>
</evidence>
<dbReference type="InterPro" id="IPR013848">
    <property type="entry name" value="Methylthiotransferase_N"/>
</dbReference>
<name>A0A4S1CJQ6_9BACT</name>
<feature type="domain" description="MTTase N-terminal" evidence="15">
    <location>
        <begin position="5"/>
        <end position="121"/>
    </location>
</feature>
<evidence type="ECO:0000256" key="4">
    <source>
        <dbReference type="ARBA" id="ARBA00022679"/>
    </source>
</evidence>
<comment type="similarity">
    <text evidence="13">Belongs to the methylthiotransferase family. MiaB subfamily.</text>
</comment>
<dbReference type="InterPro" id="IPR007197">
    <property type="entry name" value="rSAM"/>
</dbReference>
<dbReference type="EMBL" id="SRSC01000001">
    <property type="protein sequence ID" value="TGU73907.1"/>
    <property type="molecule type" value="Genomic_DNA"/>
</dbReference>
<dbReference type="NCBIfam" id="TIGR00089">
    <property type="entry name" value="MiaB/RimO family radical SAM methylthiotransferase"/>
    <property type="match status" value="1"/>
</dbReference>
<dbReference type="PANTHER" id="PTHR43020:SF2">
    <property type="entry name" value="MITOCHONDRIAL TRNA METHYLTHIOTRANSFERASE CDK5RAP1"/>
    <property type="match status" value="1"/>
</dbReference>
<dbReference type="GO" id="GO:0035597">
    <property type="term" value="F:tRNA-2-methylthio-N(6)-dimethylallyladenosine(37) synthase activity"/>
    <property type="evidence" value="ECO:0007669"/>
    <property type="project" value="UniProtKB-EC"/>
</dbReference>
<evidence type="ECO:0000256" key="7">
    <source>
        <dbReference type="ARBA" id="ARBA00023004"/>
    </source>
</evidence>
<comment type="caution">
    <text evidence="17">The sequence shown here is derived from an EMBL/GenBank/DDBJ whole genome shotgun (WGS) entry which is preliminary data.</text>
</comment>
<keyword evidence="4 13" id="KW-0808">Transferase</keyword>
<reference evidence="17 18" key="1">
    <citation type="submission" date="2019-04" db="EMBL/GenBank/DDBJ databases">
        <title>Geobacter oryzae sp. nov., ferric-reducing bacteria isolated from paddy soil.</title>
        <authorList>
            <person name="Xu Z."/>
            <person name="Masuda Y."/>
            <person name="Itoh H."/>
            <person name="Senoo K."/>
        </authorList>
    </citation>
    <scope>NUCLEOTIDE SEQUENCE [LARGE SCALE GENOMIC DNA]</scope>
    <source>
        <strain evidence="17 18">Red111</strain>
    </source>
</reference>
<feature type="binding site" evidence="13">
    <location>
        <position position="50"/>
    </location>
    <ligand>
        <name>[4Fe-4S] cluster</name>
        <dbReference type="ChEBI" id="CHEBI:49883"/>
        <label>1</label>
    </ligand>
</feature>
<dbReference type="PROSITE" id="PS51918">
    <property type="entry name" value="RADICAL_SAM"/>
    <property type="match status" value="1"/>
</dbReference>
<dbReference type="Proteomes" id="UP000306416">
    <property type="component" value="Unassembled WGS sequence"/>
</dbReference>